<dbReference type="PRINTS" id="PR00722">
    <property type="entry name" value="CHYMOTRYPSIN"/>
</dbReference>
<dbReference type="InterPro" id="IPR051487">
    <property type="entry name" value="Ser/Thr_Proteases_Immune/Dev"/>
</dbReference>
<dbReference type="Gene3D" id="2.40.10.10">
    <property type="entry name" value="Trypsin-like serine proteases"/>
    <property type="match status" value="1"/>
</dbReference>
<feature type="signal peptide" evidence="3">
    <location>
        <begin position="1"/>
        <end position="22"/>
    </location>
</feature>
<evidence type="ECO:0000256" key="2">
    <source>
        <dbReference type="ARBA" id="ARBA00024195"/>
    </source>
</evidence>
<feature type="domain" description="Peptidase S1" evidence="4">
    <location>
        <begin position="376"/>
        <end position="624"/>
    </location>
</feature>
<dbReference type="InterPro" id="IPR001314">
    <property type="entry name" value="Peptidase_S1A"/>
</dbReference>
<gene>
    <name evidence="5" type="ORF">ABMA27_012762</name>
</gene>
<dbReference type="SMART" id="SM00020">
    <property type="entry name" value="Tryp_SPc"/>
    <property type="match status" value="1"/>
</dbReference>
<proteinExistence type="inferred from homology"/>
<comment type="similarity">
    <text evidence="2">Belongs to the peptidase S1 family. CLIP subfamily.</text>
</comment>
<dbReference type="PROSITE" id="PS50240">
    <property type="entry name" value="TRYPSIN_DOM"/>
    <property type="match status" value="1"/>
</dbReference>
<dbReference type="InterPro" id="IPR041515">
    <property type="entry name" value="PPAF-2-like_Clip"/>
</dbReference>
<dbReference type="Pfam" id="PF00089">
    <property type="entry name" value="Trypsin"/>
    <property type="match status" value="1"/>
</dbReference>
<name>A0ABR3GZQ4_LOXSC</name>
<feature type="chain" id="PRO_5045909632" description="Peptidase S1 domain-containing protein" evidence="3">
    <location>
        <begin position="23"/>
        <end position="635"/>
    </location>
</feature>
<evidence type="ECO:0000313" key="5">
    <source>
        <dbReference type="EMBL" id="KAL0852977.1"/>
    </source>
</evidence>
<dbReference type="EMBL" id="JBEUOH010000031">
    <property type="protein sequence ID" value="KAL0852977.1"/>
    <property type="molecule type" value="Genomic_DNA"/>
</dbReference>
<keyword evidence="6" id="KW-1185">Reference proteome</keyword>
<dbReference type="SUPFAM" id="SSF50494">
    <property type="entry name" value="Trypsin-like serine proteases"/>
    <property type="match status" value="1"/>
</dbReference>
<accession>A0ABR3GZQ4</accession>
<dbReference type="InterPro" id="IPR001254">
    <property type="entry name" value="Trypsin_dom"/>
</dbReference>
<evidence type="ECO:0000259" key="4">
    <source>
        <dbReference type="PROSITE" id="PS50240"/>
    </source>
</evidence>
<reference evidence="5 6" key="1">
    <citation type="submission" date="2024-06" db="EMBL/GenBank/DDBJ databases">
        <title>A chromosome-level genome assembly of beet webworm, Loxostege sticticalis.</title>
        <authorList>
            <person name="Zhang Y."/>
        </authorList>
    </citation>
    <scope>NUCLEOTIDE SEQUENCE [LARGE SCALE GENOMIC DNA]</scope>
    <source>
        <strain evidence="5">AQ026</strain>
        <tissue evidence="5">Whole body</tissue>
    </source>
</reference>
<dbReference type="Proteomes" id="UP001549920">
    <property type="component" value="Unassembled WGS sequence"/>
</dbReference>
<organism evidence="5 6">
    <name type="scientific">Loxostege sticticalis</name>
    <name type="common">Beet webworm moth</name>
    <dbReference type="NCBI Taxonomy" id="481309"/>
    <lineage>
        <taxon>Eukaryota</taxon>
        <taxon>Metazoa</taxon>
        <taxon>Ecdysozoa</taxon>
        <taxon>Arthropoda</taxon>
        <taxon>Hexapoda</taxon>
        <taxon>Insecta</taxon>
        <taxon>Pterygota</taxon>
        <taxon>Neoptera</taxon>
        <taxon>Endopterygota</taxon>
        <taxon>Lepidoptera</taxon>
        <taxon>Glossata</taxon>
        <taxon>Ditrysia</taxon>
        <taxon>Pyraloidea</taxon>
        <taxon>Crambidae</taxon>
        <taxon>Pyraustinae</taxon>
        <taxon>Loxostege</taxon>
    </lineage>
</organism>
<comment type="caution">
    <text evidence="5">The sequence shown here is derived from an EMBL/GenBank/DDBJ whole genome shotgun (WGS) entry which is preliminary data.</text>
</comment>
<evidence type="ECO:0000256" key="1">
    <source>
        <dbReference type="ARBA" id="ARBA00023157"/>
    </source>
</evidence>
<dbReference type="InterPro" id="IPR043504">
    <property type="entry name" value="Peptidase_S1_PA_chymotrypsin"/>
</dbReference>
<evidence type="ECO:0000313" key="6">
    <source>
        <dbReference type="Proteomes" id="UP001549920"/>
    </source>
</evidence>
<dbReference type="CDD" id="cd00190">
    <property type="entry name" value="Tryp_SPc"/>
    <property type="match status" value="1"/>
</dbReference>
<sequence>MILNLCMLAVLLALINLPTALGSGLWKRSAKEGSTLVPPHKNEAFPAPTYCEMDDGSQGHCVQSYLCENQQINDDGSGLITERKYQCLAPKVCCKLGTETITQAPGNEKRNDRAIDETTIKGSTLVPNVGVTGPKRNRCEFKDGRKGYCVQSYLCKNKKINDDGSDLISERTYQCMSPEICCELDHEPITETEKPRTLVPPLKDRKPGEPCSAYDGSQGRCVLVHLCNNDTTIVDGSGLISERGADPCVAWQGGIQICCPAKFLTGKIIPGETEITTEQITRNRYDKDDGCLTSDQKSEGKCVPPYQCDDFDGSGLINARTSHFRYQGSCPDKTFCCKKEKVDETRTLPTPFANKPCGVSYKDGLWPCTASTNCPKVGAFEAKFGEFPWMVAVRTRTARFPENYNNTGGSLIHPSVVLTVAHYVARAVDDDVRVRAGEWNVLDVNEPLPHQEVAVKNTFIHPDFNKKNYRNDIALLFLESPIRLLPHIGVVCLPAAGEVVAPSTDCISNGWGKDKFGNKGVVSDVLKKLILPAVDHQDCQSRLQTTRLGPFFNLHEGFTCAGGESLDTCSLDGGSPLTCPMEADATRYVQHGVVAWGVDCHLPGIPGVYMNVAHYRTWIDQQVKSAGLETSVYTV</sequence>
<dbReference type="InterPro" id="IPR009003">
    <property type="entry name" value="Peptidase_S1_PA"/>
</dbReference>
<dbReference type="PANTHER" id="PTHR24256">
    <property type="entry name" value="TRYPTASE-RELATED"/>
    <property type="match status" value="1"/>
</dbReference>
<dbReference type="Pfam" id="PF18322">
    <property type="entry name" value="CLIP_1"/>
    <property type="match status" value="1"/>
</dbReference>
<keyword evidence="3" id="KW-0732">Signal</keyword>
<keyword evidence="1" id="KW-1015">Disulfide bond</keyword>
<protein>
    <recommendedName>
        <fullName evidence="4">Peptidase S1 domain-containing protein</fullName>
    </recommendedName>
</protein>
<evidence type="ECO:0000256" key="3">
    <source>
        <dbReference type="SAM" id="SignalP"/>
    </source>
</evidence>